<dbReference type="Proteomes" id="UP000295680">
    <property type="component" value="Unassembled WGS sequence"/>
</dbReference>
<feature type="domain" description="Resolvase/invertase-type recombinase catalytic" evidence="1">
    <location>
        <begin position="38"/>
        <end position="128"/>
    </location>
</feature>
<gene>
    <name evidence="2" type="ORF">EV192_1191</name>
</gene>
<evidence type="ECO:0000259" key="1">
    <source>
        <dbReference type="Pfam" id="PF00239"/>
    </source>
</evidence>
<dbReference type="GO" id="GO:0003677">
    <property type="term" value="F:DNA binding"/>
    <property type="evidence" value="ECO:0007669"/>
    <property type="project" value="InterPro"/>
</dbReference>
<dbReference type="InterPro" id="IPR036162">
    <property type="entry name" value="Resolvase-like_N_sf"/>
</dbReference>
<dbReference type="InterPro" id="IPR006119">
    <property type="entry name" value="Resolv_N"/>
</dbReference>
<dbReference type="Gene3D" id="3.90.1750.20">
    <property type="entry name" value="Putative Large Serine Recombinase, Chain B, Domain 2"/>
    <property type="match status" value="1"/>
</dbReference>
<dbReference type="Gene3D" id="3.40.50.1390">
    <property type="entry name" value="Resolvase, N-terminal catalytic domain"/>
    <property type="match status" value="1"/>
</dbReference>
<accession>A0A4R2IUA5</accession>
<keyword evidence="3" id="KW-1185">Reference proteome</keyword>
<evidence type="ECO:0000313" key="3">
    <source>
        <dbReference type="Proteomes" id="UP000295680"/>
    </source>
</evidence>
<dbReference type="GO" id="GO:0000150">
    <property type="term" value="F:DNA strand exchange activity"/>
    <property type="evidence" value="ECO:0007669"/>
    <property type="project" value="InterPro"/>
</dbReference>
<sequence length="236" mass="26599">MIVAVFYDVESGRMELDQRGQGENYERFDIPIARDGGISDLLAEAARPGRRFDAVICESISRVARRTFEGISVERALERADVPLFAANEPIRVSGSRAQWVLQRRINQSVAEYEVLNTLEQSWGGLCTHVREGWNIGKPPYGYKAKTYRHPNPTKAARGHTKSRLEPDGVRGETVTQIAMWRYHDELGYDTIAERLNADLVKYPPPEPPGKQRARGAWVKTSVCEVLRFSALQGTV</sequence>
<dbReference type="PANTHER" id="PTHR30461">
    <property type="entry name" value="DNA-INVERTASE FROM LAMBDOID PROPHAGE"/>
    <property type="match status" value="1"/>
</dbReference>
<comment type="caution">
    <text evidence="2">The sequence shown here is derived from an EMBL/GenBank/DDBJ whole genome shotgun (WGS) entry which is preliminary data.</text>
</comment>
<reference evidence="2 3" key="1">
    <citation type="submission" date="2019-03" db="EMBL/GenBank/DDBJ databases">
        <title>Genomic Encyclopedia of Type Strains, Phase IV (KMG-IV): sequencing the most valuable type-strain genomes for metagenomic binning, comparative biology and taxonomic classification.</title>
        <authorList>
            <person name="Goeker M."/>
        </authorList>
    </citation>
    <scope>NUCLEOTIDE SEQUENCE [LARGE SCALE GENOMIC DNA]</scope>
    <source>
        <strain evidence="2 3">DSM 45934</strain>
    </source>
</reference>
<organism evidence="2 3">
    <name type="scientific">Actinocrispum wychmicini</name>
    <dbReference type="NCBI Taxonomy" id="1213861"/>
    <lineage>
        <taxon>Bacteria</taxon>
        <taxon>Bacillati</taxon>
        <taxon>Actinomycetota</taxon>
        <taxon>Actinomycetes</taxon>
        <taxon>Pseudonocardiales</taxon>
        <taxon>Pseudonocardiaceae</taxon>
        <taxon>Actinocrispum</taxon>
    </lineage>
</organism>
<name>A0A4R2IUA5_9PSEU</name>
<proteinExistence type="predicted"/>
<dbReference type="Pfam" id="PF00239">
    <property type="entry name" value="Resolvase"/>
    <property type="match status" value="1"/>
</dbReference>
<dbReference type="InterPro" id="IPR050639">
    <property type="entry name" value="SSR_resolvase"/>
</dbReference>
<dbReference type="AlphaFoldDB" id="A0A4R2IUA5"/>
<dbReference type="PANTHER" id="PTHR30461:SF23">
    <property type="entry name" value="DNA RECOMBINASE-RELATED"/>
    <property type="match status" value="1"/>
</dbReference>
<dbReference type="SUPFAM" id="SSF53041">
    <property type="entry name" value="Resolvase-like"/>
    <property type="match status" value="1"/>
</dbReference>
<dbReference type="EMBL" id="SLWS01000019">
    <property type="protein sequence ID" value="TCO46425.1"/>
    <property type="molecule type" value="Genomic_DNA"/>
</dbReference>
<dbReference type="InterPro" id="IPR038109">
    <property type="entry name" value="DNA_bind_recomb_sf"/>
</dbReference>
<evidence type="ECO:0000313" key="2">
    <source>
        <dbReference type="EMBL" id="TCO46425.1"/>
    </source>
</evidence>
<protein>
    <submittedName>
        <fullName evidence="2">Resolvase-like protein</fullName>
    </submittedName>
</protein>